<comment type="caution">
    <text evidence="1">The sequence shown here is derived from an EMBL/GenBank/DDBJ whole genome shotgun (WGS) entry which is preliminary data.</text>
</comment>
<evidence type="ECO:0000313" key="1">
    <source>
        <dbReference type="EMBL" id="PWA80421.1"/>
    </source>
</evidence>
<organism evidence="1 2">
    <name type="scientific">Artemisia annua</name>
    <name type="common">Sweet wormwood</name>
    <dbReference type="NCBI Taxonomy" id="35608"/>
    <lineage>
        <taxon>Eukaryota</taxon>
        <taxon>Viridiplantae</taxon>
        <taxon>Streptophyta</taxon>
        <taxon>Embryophyta</taxon>
        <taxon>Tracheophyta</taxon>
        <taxon>Spermatophyta</taxon>
        <taxon>Magnoliopsida</taxon>
        <taxon>eudicotyledons</taxon>
        <taxon>Gunneridae</taxon>
        <taxon>Pentapetalae</taxon>
        <taxon>asterids</taxon>
        <taxon>campanulids</taxon>
        <taxon>Asterales</taxon>
        <taxon>Asteraceae</taxon>
        <taxon>Asteroideae</taxon>
        <taxon>Anthemideae</taxon>
        <taxon>Artemisiinae</taxon>
        <taxon>Artemisia</taxon>
    </lineage>
</organism>
<accession>A0A2U1P3T1</accession>
<name>A0A2U1P3T1_ARTAN</name>
<dbReference type="AlphaFoldDB" id="A0A2U1P3T1"/>
<dbReference type="EMBL" id="PKPP01001724">
    <property type="protein sequence ID" value="PWA80421.1"/>
    <property type="molecule type" value="Genomic_DNA"/>
</dbReference>
<protein>
    <submittedName>
        <fullName evidence="1">Uncharacterized protein</fullName>
    </submittedName>
</protein>
<keyword evidence="2" id="KW-1185">Reference proteome</keyword>
<dbReference type="Proteomes" id="UP000245207">
    <property type="component" value="Unassembled WGS sequence"/>
</dbReference>
<evidence type="ECO:0000313" key="2">
    <source>
        <dbReference type="Proteomes" id="UP000245207"/>
    </source>
</evidence>
<proteinExistence type="predicted"/>
<gene>
    <name evidence="1" type="ORF">CTI12_AA196750</name>
</gene>
<sequence length="188" mass="21567">MATGIAIVSDYFNGEAVFCEKRGVFVAGFQPSVIKYTRVFLLDEEFSFHHLLLIIICNGGSEVVIAEESYKDILNCHMKTYMNTDASDDEADATAAVGCLHTSNKFRFCEYYGSSMSCRCRSLRAVKLNKIGLLNYKARHIFYSPEKMKFRWRCHYYRASVFQILGGQNYQMNDQQIRHAENDKKGMG</sequence>
<reference evidence="1 2" key="1">
    <citation type="journal article" date="2018" name="Mol. Plant">
        <title>The genome of Artemisia annua provides insight into the evolution of Asteraceae family and artemisinin biosynthesis.</title>
        <authorList>
            <person name="Shen Q."/>
            <person name="Zhang L."/>
            <person name="Liao Z."/>
            <person name="Wang S."/>
            <person name="Yan T."/>
            <person name="Shi P."/>
            <person name="Liu M."/>
            <person name="Fu X."/>
            <person name="Pan Q."/>
            <person name="Wang Y."/>
            <person name="Lv Z."/>
            <person name="Lu X."/>
            <person name="Zhang F."/>
            <person name="Jiang W."/>
            <person name="Ma Y."/>
            <person name="Chen M."/>
            <person name="Hao X."/>
            <person name="Li L."/>
            <person name="Tang Y."/>
            <person name="Lv G."/>
            <person name="Zhou Y."/>
            <person name="Sun X."/>
            <person name="Brodelius P.E."/>
            <person name="Rose J.K.C."/>
            <person name="Tang K."/>
        </authorList>
    </citation>
    <scope>NUCLEOTIDE SEQUENCE [LARGE SCALE GENOMIC DNA]</scope>
    <source>
        <strain evidence="2">cv. Huhao1</strain>
        <tissue evidence="1">Leaf</tissue>
    </source>
</reference>